<dbReference type="PANTHER" id="PTHR37013:SF3">
    <property type="entry name" value="INTEGRAL MEMBRANE PROTEIN (AFU_ORTHOLOGUE AFUA_1G05950)"/>
    <property type="match status" value="1"/>
</dbReference>
<accession>A0AA40F7X6</accession>
<feature type="domain" description="DUF7703" evidence="3">
    <location>
        <begin position="33"/>
        <end position="263"/>
    </location>
</feature>
<evidence type="ECO:0000259" key="3">
    <source>
        <dbReference type="Pfam" id="PF24802"/>
    </source>
</evidence>
<keyword evidence="2" id="KW-0812">Transmembrane</keyword>
<dbReference type="Proteomes" id="UP001172155">
    <property type="component" value="Unassembled WGS sequence"/>
</dbReference>
<feature type="transmembrane region" description="Helical" evidence="2">
    <location>
        <begin position="207"/>
        <end position="230"/>
    </location>
</feature>
<feature type="transmembrane region" description="Helical" evidence="2">
    <location>
        <begin position="127"/>
        <end position="154"/>
    </location>
</feature>
<feature type="transmembrane region" description="Helical" evidence="2">
    <location>
        <begin position="93"/>
        <end position="115"/>
    </location>
</feature>
<protein>
    <recommendedName>
        <fullName evidence="3">DUF7703 domain-containing protein</fullName>
    </recommendedName>
</protein>
<reference evidence="4" key="1">
    <citation type="submission" date="2023-06" db="EMBL/GenBank/DDBJ databases">
        <title>Genome-scale phylogeny and comparative genomics of the fungal order Sordariales.</title>
        <authorList>
            <consortium name="Lawrence Berkeley National Laboratory"/>
            <person name="Hensen N."/>
            <person name="Bonometti L."/>
            <person name="Westerberg I."/>
            <person name="Brannstrom I.O."/>
            <person name="Guillou S."/>
            <person name="Cros-Aarteil S."/>
            <person name="Calhoun S."/>
            <person name="Haridas S."/>
            <person name="Kuo A."/>
            <person name="Mondo S."/>
            <person name="Pangilinan J."/>
            <person name="Riley R."/>
            <person name="LaButti K."/>
            <person name="Andreopoulos B."/>
            <person name="Lipzen A."/>
            <person name="Chen C."/>
            <person name="Yanf M."/>
            <person name="Daum C."/>
            <person name="Ng V."/>
            <person name="Clum A."/>
            <person name="Steindorff A."/>
            <person name="Ohm R."/>
            <person name="Martin F."/>
            <person name="Silar P."/>
            <person name="Natvig D."/>
            <person name="Lalanne C."/>
            <person name="Gautier V."/>
            <person name="Ament-velasquez S.L."/>
            <person name="Kruys A."/>
            <person name="Hutchinson M.I."/>
            <person name="Powell A.J."/>
            <person name="Barry K."/>
            <person name="Miller A.N."/>
            <person name="Grigoriev I.V."/>
            <person name="Debuchy R."/>
            <person name="Gladieux P."/>
            <person name="Thoren M.H."/>
            <person name="Johannesson H."/>
        </authorList>
    </citation>
    <scope>NUCLEOTIDE SEQUENCE</scope>
    <source>
        <strain evidence="4">SMH3187-1</strain>
    </source>
</reference>
<feature type="transmembrane region" description="Helical" evidence="2">
    <location>
        <begin position="174"/>
        <end position="195"/>
    </location>
</feature>
<keyword evidence="2" id="KW-1133">Transmembrane helix</keyword>
<evidence type="ECO:0000256" key="2">
    <source>
        <dbReference type="SAM" id="Phobius"/>
    </source>
</evidence>
<feature type="transmembrane region" description="Helical" evidence="2">
    <location>
        <begin position="29"/>
        <end position="50"/>
    </location>
</feature>
<feature type="transmembrane region" description="Helical" evidence="2">
    <location>
        <begin position="62"/>
        <end position="81"/>
    </location>
</feature>
<organism evidence="4 5">
    <name type="scientific">Schizothecium vesticola</name>
    <dbReference type="NCBI Taxonomy" id="314040"/>
    <lineage>
        <taxon>Eukaryota</taxon>
        <taxon>Fungi</taxon>
        <taxon>Dikarya</taxon>
        <taxon>Ascomycota</taxon>
        <taxon>Pezizomycotina</taxon>
        <taxon>Sordariomycetes</taxon>
        <taxon>Sordariomycetidae</taxon>
        <taxon>Sordariales</taxon>
        <taxon>Schizotheciaceae</taxon>
        <taxon>Schizothecium</taxon>
    </lineage>
</organism>
<evidence type="ECO:0000256" key="1">
    <source>
        <dbReference type="SAM" id="MobiDB-lite"/>
    </source>
</evidence>
<feature type="compositionally biased region" description="Polar residues" evidence="1">
    <location>
        <begin position="297"/>
        <end position="308"/>
    </location>
</feature>
<dbReference type="Pfam" id="PF24802">
    <property type="entry name" value="DUF7703"/>
    <property type="match status" value="1"/>
</dbReference>
<keyword evidence="2" id="KW-0472">Membrane</keyword>
<feature type="region of interest" description="Disordered" evidence="1">
    <location>
        <begin position="286"/>
        <end position="309"/>
    </location>
</feature>
<sequence length="397" mass="43950">MSSYTIEVVPFASYDWTFEKGGWLNLNPAAVGLIAAFCGIAFWTCLELLVLVYGTFKRRTGLYFWSIIITTLGLILQTTGYLLKAFENTANPYFVTVLCKVGWVSNVTGFSVVLWSRLHLVVRDPRILRGVLIMIVINGLVLHTPIVVFEFGLMSRHRERFLQPMEIMERIQQTVFTLQEVIISGLYIFHTVRFLDAGFATRTRKVVALLISVQILAISMDAGLTTFDFMNMFTLKCTLHPFVYSVKLKLEFIVLNQLLSIVKRGLTKGLQRITISDACAPDGACSGKSGKGLDRSGTLSETKTSSNTDVEEVRFANPVRFSTRGSLADVEAAEWQAHVEGIKCVHNVALTSTGASQSSKSAQGEDDDEENLGDVVGRPDEGRVDPEVVDARETGQA</sequence>
<feature type="compositionally biased region" description="Basic and acidic residues" evidence="1">
    <location>
        <begin position="377"/>
        <end position="397"/>
    </location>
</feature>
<proteinExistence type="predicted"/>
<comment type="caution">
    <text evidence="4">The sequence shown here is derived from an EMBL/GenBank/DDBJ whole genome shotgun (WGS) entry which is preliminary data.</text>
</comment>
<dbReference type="EMBL" id="JAUKUD010000002">
    <property type="protein sequence ID" value="KAK0752647.1"/>
    <property type="molecule type" value="Genomic_DNA"/>
</dbReference>
<evidence type="ECO:0000313" key="4">
    <source>
        <dbReference type="EMBL" id="KAK0752647.1"/>
    </source>
</evidence>
<gene>
    <name evidence="4" type="ORF">B0T18DRAFT_405309</name>
</gene>
<dbReference type="InterPro" id="IPR056120">
    <property type="entry name" value="DUF7703"/>
</dbReference>
<dbReference type="AlphaFoldDB" id="A0AA40F7X6"/>
<name>A0AA40F7X6_9PEZI</name>
<feature type="region of interest" description="Disordered" evidence="1">
    <location>
        <begin position="354"/>
        <end position="397"/>
    </location>
</feature>
<evidence type="ECO:0000313" key="5">
    <source>
        <dbReference type="Proteomes" id="UP001172155"/>
    </source>
</evidence>
<keyword evidence="5" id="KW-1185">Reference proteome</keyword>
<dbReference type="PANTHER" id="PTHR37013">
    <property type="entry name" value="INTEGRAL MEMBRANE PROTEIN (AFU_ORTHOLOGUE AFUA_1G05950)-RELATED"/>
    <property type="match status" value="1"/>
</dbReference>